<dbReference type="InterPro" id="IPR009056">
    <property type="entry name" value="Cyt_c-like_dom"/>
</dbReference>
<keyword evidence="1 4" id="KW-0349">Heme</keyword>
<evidence type="ECO:0000256" key="2">
    <source>
        <dbReference type="ARBA" id="ARBA00022723"/>
    </source>
</evidence>
<evidence type="ECO:0000256" key="4">
    <source>
        <dbReference type="PROSITE-ProRule" id="PRU00433"/>
    </source>
</evidence>
<feature type="domain" description="Cytochrome c" evidence="5">
    <location>
        <begin position="195"/>
        <end position="300"/>
    </location>
</feature>
<dbReference type="InterPro" id="IPR036249">
    <property type="entry name" value="Thioredoxin-like_sf"/>
</dbReference>
<keyword evidence="2 4" id="KW-0479">Metal-binding</keyword>
<comment type="caution">
    <text evidence="6">The sequence shown here is derived from an EMBL/GenBank/DDBJ whole genome shotgun (WGS) entry which is preliminary data.</text>
</comment>
<organism evidence="6 7">
    <name type="scientific">Effrenium voratum</name>
    <dbReference type="NCBI Taxonomy" id="2562239"/>
    <lineage>
        <taxon>Eukaryota</taxon>
        <taxon>Sar</taxon>
        <taxon>Alveolata</taxon>
        <taxon>Dinophyceae</taxon>
        <taxon>Suessiales</taxon>
        <taxon>Symbiodiniaceae</taxon>
        <taxon>Effrenium</taxon>
    </lineage>
</organism>
<evidence type="ECO:0000313" key="7">
    <source>
        <dbReference type="Proteomes" id="UP001178507"/>
    </source>
</evidence>
<sequence>MTDLSEDLEEANSEGKRLMVIIEQRGCIYCKKMHEEVFVVPEIRKFIEDNYFVIQINMFGDVEVTDFDGTTLPEKEMVKRWGALFTPSIYFFPQEVPEGLMASQVAVANMPGAFGRWTTFNMLNWVVEKGYSSDEPFQKYHVDKNRIKGGGMKRAIGLAAIAAMTVSAALAETVAPTNVTLADGVIEASLTGQPGDPVEGRKVFANRKQGNCLACHVNSDLSEEIFHGEVGPPIDGVADRWSAGELRAIVTNSKMVFEGTIMPAFYIDSGYERPLEDFAGKSILSAQQVEDVVAYLMTLKEE</sequence>
<reference evidence="6" key="1">
    <citation type="submission" date="2023-08" db="EMBL/GenBank/DDBJ databases">
        <authorList>
            <person name="Chen Y."/>
            <person name="Shah S."/>
            <person name="Dougan E. K."/>
            <person name="Thang M."/>
            <person name="Chan C."/>
        </authorList>
    </citation>
    <scope>NUCLEOTIDE SEQUENCE</scope>
</reference>
<proteinExistence type="predicted"/>
<dbReference type="CDD" id="cd02951">
    <property type="entry name" value="SoxW"/>
    <property type="match status" value="1"/>
</dbReference>
<name>A0AA36HK84_9DINO</name>
<keyword evidence="3 4" id="KW-0408">Iron</keyword>
<dbReference type="Proteomes" id="UP001178507">
    <property type="component" value="Unassembled WGS sequence"/>
</dbReference>
<dbReference type="AlphaFoldDB" id="A0AA36HK84"/>
<dbReference type="SUPFAM" id="SSF46626">
    <property type="entry name" value="Cytochrome c"/>
    <property type="match status" value="1"/>
</dbReference>
<dbReference type="GO" id="GO:0020037">
    <property type="term" value="F:heme binding"/>
    <property type="evidence" value="ECO:0007669"/>
    <property type="project" value="InterPro"/>
</dbReference>
<dbReference type="SUPFAM" id="SSF52833">
    <property type="entry name" value="Thioredoxin-like"/>
    <property type="match status" value="1"/>
</dbReference>
<dbReference type="InterPro" id="IPR030999">
    <property type="entry name" value="Thiosulf_SoxX"/>
</dbReference>
<dbReference type="GO" id="GO:0009055">
    <property type="term" value="F:electron transfer activity"/>
    <property type="evidence" value="ECO:0007669"/>
    <property type="project" value="InterPro"/>
</dbReference>
<gene>
    <name evidence="6" type="ORF">EVOR1521_LOCUS398</name>
</gene>
<accession>A0AA36HK84</accession>
<evidence type="ECO:0000256" key="3">
    <source>
        <dbReference type="ARBA" id="ARBA00023004"/>
    </source>
</evidence>
<keyword evidence="7" id="KW-1185">Reference proteome</keyword>
<dbReference type="InterPro" id="IPR041737">
    <property type="entry name" value="SoxW"/>
</dbReference>
<evidence type="ECO:0000313" key="6">
    <source>
        <dbReference type="EMBL" id="CAJ1369753.1"/>
    </source>
</evidence>
<dbReference type="GO" id="GO:0046872">
    <property type="term" value="F:metal ion binding"/>
    <property type="evidence" value="ECO:0007669"/>
    <property type="project" value="UniProtKB-KW"/>
</dbReference>
<dbReference type="NCBIfam" id="TIGR04485">
    <property type="entry name" value="thiosulf_SoxX"/>
    <property type="match status" value="1"/>
</dbReference>
<evidence type="ECO:0000259" key="5">
    <source>
        <dbReference type="PROSITE" id="PS51007"/>
    </source>
</evidence>
<dbReference type="InterPro" id="IPR012336">
    <property type="entry name" value="Thioredoxin-like_fold"/>
</dbReference>
<dbReference type="Gene3D" id="1.10.760.10">
    <property type="entry name" value="Cytochrome c-like domain"/>
    <property type="match status" value="1"/>
</dbReference>
<dbReference type="Gene3D" id="3.40.30.10">
    <property type="entry name" value="Glutaredoxin"/>
    <property type="match status" value="1"/>
</dbReference>
<evidence type="ECO:0000256" key="1">
    <source>
        <dbReference type="ARBA" id="ARBA00022617"/>
    </source>
</evidence>
<dbReference type="Pfam" id="PF00034">
    <property type="entry name" value="Cytochrom_C"/>
    <property type="match status" value="1"/>
</dbReference>
<dbReference type="PROSITE" id="PS51007">
    <property type="entry name" value="CYTC"/>
    <property type="match status" value="1"/>
</dbReference>
<dbReference type="EMBL" id="CAUJNA010000001">
    <property type="protein sequence ID" value="CAJ1369753.1"/>
    <property type="molecule type" value="Genomic_DNA"/>
</dbReference>
<protein>
    <recommendedName>
        <fullName evidence="5">Cytochrome c domain-containing protein</fullName>
    </recommendedName>
</protein>
<dbReference type="Pfam" id="PF13098">
    <property type="entry name" value="Thioredoxin_2"/>
    <property type="match status" value="1"/>
</dbReference>
<dbReference type="InterPro" id="IPR036909">
    <property type="entry name" value="Cyt_c-like_dom_sf"/>
</dbReference>